<evidence type="ECO:0000313" key="8">
    <source>
        <dbReference type="Proteomes" id="UP000006875"/>
    </source>
</evidence>
<dbReference type="Pfam" id="PF00285">
    <property type="entry name" value="Citrate_synt"/>
    <property type="match status" value="1"/>
</dbReference>
<dbReference type="EMBL" id="CP002282">
    <property type="protein sequence ID" value="ADO84558.1"/>
    <property type="molecule type" value="Genomic_DNA"/>
</dbReference>
<dbReference type="GO" id="GO:0006099">
    <property type="term" value="P:tricarboxylic acid cycle"/>
    <property type="evidence" value="ECO:0007669"/>
    <property type="project" value="UniProtKB-UniPathway"/>
</dbReference>
<keyword evidence="3 5" id="KW-0808">Transferase</keyword>
<dbReference type="GO" id="GO:0005975">
    <property type="term" value="P:carbohydrate metabolic process"/>
    <property type="evidence" value="ECO:0007669"/>
    <property type="project" value="TreeGrafter"/>
</dbReference>
<dbReference type="InterPro" id="IPR016143">
    <property type="entry name" value="Citrate_synth-like_sm_a-sub"/>
</dbReference>
<dbReference type="Proteomes" id="UP000006875">
    <property type="component" value="Plasmid pILYOP01"/>
</dbReference>
<keyword evidence="8" id="KW-1185">Reference proteome</keyword>
<dbReference type="KEGG" id="ipo:Ilyop_2803"/>
<dbReference type="UniPathway" id="UPA00223"/>
<dbReference type="PIRSF" id="PIRSF001369">
    <property type="entry name" value="Citrate_synth"/>
    <property type="match status" value="1"/>
</dbReference>
<accession>E3HDF5</accession>
<dbReference type="SUPFAM" id="SSF48256">
    <property type="entry name" value="Citrate synthase"/>
    <property type="match status" value="1"/>
</dbReference>
<dbReference type="HOGENOM" id="CLU_025068_2_2_0"/>
<dbReference type="Gene3D" id="1.10.230.10">
    <property type="entry name" value="Cytochrome P450-Terp, domain 2"/>
    <property type="match status" value="1"/>
</dbReference>
<keyword evidence="7" id="KW-0614">Plasmid</keyword>
<evidence type="ECO:0000256" key="5">
    <source>
        <dbReference type="PIRNR" id="PIRNR001369"/>
    </source>
</evidence>
<dbReference type="PANTHER" id="PTHR11739:SF4">
    <property type="entry name" value="CITRATE SYNTHASE, PEROXISOMAL"/>
    <property type="match status" value="1"/>
</dbReference>
<protein>
    <recommendedName>
        <fullName evidence="5">Citrate synthase</fullName>
    </recommendedName>
</protein>
<dbReference type="GO" id="GO:0005829">
    <property type="term" value="C:cytosol"/>
    <property type="evidence" value="ECO:0007669"/>
    <property type="project" value="TreeGrafter"/>
</dbReference>
<comment type="pathway">
    <text evidence="1">Carbohydrate metabolism; tricarboxylic acid cycle.</text>
</comment>
<evidence type="ECO:0000256" key="3">
    <source>
        <dbReference type="ARBA" id="ARBA00022679"/>
    </source>
</evidence>
<dbReference type="GO" id="GO:0036440">
    <property type="term" value="F:citrate synthase activity"/>
    <property type="evidence" value="ECO:0007669"/>
    <property type="project" value="UniProtKB-EC"/>
</dbReference>
<name>E3HDF5_ILYPC</name>
<dbReference type="PRINTS" id="PR00143">
    <property type="entry name" value="CITRTSNTHASE"/>
</dbReference>
<feature type="active site" evidence="6">
    <location>
        <position position="385"/>
    </location>
</feature>
<comment type="catalytic activity">
    <reaction evidence="4">
        <text>oxaloacetate + acetyl-CoA + H2O = citrate + CoA + H(+)</text>
        <dbReference type="Rhea" id="RHEA:16845"/>
        <dbReference type="ChEBI" id="CHEBI:15377"/>
        <dbReference type="ChEBI" id="CHEBI:15378"/>
        <dbReference type="ChEBI" id="CHEBI:16452"/>
        <dbReference type="ChEBI" id="CHEBI:16947"/>
        <dbReference type="ChEBI" id="CHEBI:57287"/>
        <dbReference type="ChEBI" id="CHEBI:57288"/>
        <dbReference type="EC" id="2.3.3.16"/>
    </reaction>
</comment>
<keyword evidence="7" id="KW-0012">Acyltransferase</keyword>
<geneLocation type="plasmid" evidence="7 8">
    <name>pILYOP01</name>
</geneLocation>
<reference evidence="7 8" key="1">
    <citation type="journal article" date="2010" name="Stand. Genomic Sci.">
        <title>Complete genome sequence of Ilyobacter polytropus type strain (CuHbu1).</title>
        <authorList>
            <person name="Sikorski J."/>
            <person name="Chertkov O."/>
            <person name="Lapidus A."/>
            <person name="Nolan M."/>
            <person name="Lucas S."/>
            <person name="Del Rio T.G."/>
            <person name="Tice H."/>
            <person name="Cheng J.F."/>
            <person name="Tapia R."/>
            <person name="Han C."/>
            <person name="Goodwin L."/>
            <person name="Pitluck S."/>
            <person name="Liolios K."/>
            <person name="Ivanova N."/>
            <person name="Mavromatis K."/>
            <person name="Mikhailova N."/>
            <person name="Pati A."/>
            <person name="Chen A."/>
            <person name="Palaniappan K."/>
            <person name="Land M."/>
            <person name="Hauser L."/>
            <person name="Chang Y.J."/>
            <person name="Jeffries C.D."/>
            <person name="Brambilla E."/>
            <person name="Yasawong M."/>
            <person name="Rohde M."/>
            <person name="Pukall R."/>
            <person name="Spring S."/>
            <person name="Goker M."/>
            <person name="Woyke T."/>
            <person name="Bristow J."/>
            <person name="Eisen J.A."/>
            <person name="Markowitz V."/>
            <person name="Hugenholtz P."/>
            <person name="Kyrpides N.C."/>
            <person name="Klenk H.P."/>
        </authorList>
    </citation>
    <scope>NUCLEOTIDE SEQUENCE [LARGE SCALE GENOMIC DNA]</scope>
    <source>
        <strain evidence="8">ATCC 51220 / DSM 2926 / LMG 16218 / CuHBu1</strain>
        <plasmid evidence="8">pILYOP01</plasmid>
    </source>
</reference>
<proteinExistence type="inferred from homology"/>
<comment type="similarity">
    <text evidence="2 5">Belongs to the citrate synthase family.</text>
</comment>
<dbReference type="InterPro" id="IPR016142">
    <property type="entry name" value="Citrate_synth-like_lrg_a-sub"/>
</dbReference>
<dbReference type="InterPro" id="IPR036969">
    <property type="entry name" value="Citrate_synthase_sf"/>
</dbReference>
<gene>
    <name evidence="7" type="ordered locus">Ilyop_2803</name>
</gene>
<dbReference type="NCBIfam" id="NF010635">
    <property type="entry name" value="PRK14032.1"/>
    <property type="match status" value="1"/>
</dbReference>
<dbReference type="Gene3D" id="1.10.580.10">
    <property type="entry name" value="Citrate Synthase, domain 1"/>
    <property type="match status" value="1"/>
</dbReference>
<evidence type="ECO:0000256" key="1">
    <source>
        <dbReference type="ARBA" id="ARBA00005163"/>
    </source>
</evidence>
<dbReference type="RefSeq" id="WP_013389210.1">
    <property type="nucleotide sequence ID" value="NC_014633.1"/>
</dbReference>
<evidence type="ECO:0000313" key="7">
    <source>
        <dbReference type="EMBL" id="ADO84558.1"/>
    </source>
</evidence>
<dbReference type="InterPro" id="IPR024176">
    <property type="entry name" value="Citrate_synthase_bac-typ"/>
</dbReference>
<evidence type="ECO:0000256" key="6">
    <source>
        <dbReference type="PIRSR" id="PIRSR001369-1"/>
    </source>
</evidence>
<dbReference type="PANTHER" id="PTHR11739">
    <property type="entry name" value="CITRATE SYNTHASE"/>
    <property type="match status" value="1"/>
</dbReference>
<dbReference type="InterPro" id="IPR002020">
    <property type="entry name" value="Citrate_synthase"/>
</dbReference>
<dbReference type="AlphaFoldDB" id="E3HDF5"/>
<evidence type="ECO:0000256" key="4">
    <source>
        <dbReference type="ARBA" id="ARBA00049288"/>
    </source>
</evidence>
<evidence type="ECO:0000256" key="2">
    <source>
        <dbReference type="ARBA" id="ARBA00010566"/>
    </source>
</evidence>
<feature type="active site" evidence="6">
    <location>
        <position position="328"/>
    </location>
</feature>
<sequence>MSHYANKAFENLIKMAQNNNFIKPEHYDKYSVKKGLRNKNGTGVLVGLTKVGYVQGYDVIDAVKVPKEGALYYRGIEVKDFVKGFQKEDRMGFEECVFLLLFGKLPSKDELEEFNLLLDELRFLPDGFTENFLLKLPSKNIMNLLQRSVLFLYSMDDEADDLDVENLVRQSLELIAKIPTIMAYGYHATEHYFNEKSLFIHPPKRGLSTAENILHMSRHNSKYTKTEAEVLDLCLVLHAEHGGGNNSAFATHVVSSSGTDTYSAISTAIGSLKGPKHGGANSKVKLMISNIKDNVKNFEDKNELKNYLMKILSKKAFDNEGLIYGMGHAIYTLSDPRAVLLKEKAYELAKEKNNIKEFQLYSDVESLTKEIFKNSKGKLMCANVDLYSGFIYDMLNIPENLYTPIFAAARSAGWSAHRIEQILSDKKIIRPAYQHVHGDNDYTPLSKR</sequence>
<organism evidence="7 8">
    <name type="scientific">Ilyobacter polytropus (strain ATCC 51220 / DSM 2926 / LMG 16218 / CuHBu1)</name>
    <dbReference type="NCBI Taxonomy" id="572544"/>
    <lineage>
        <taxon>Bacteria</taxon>
        <taxon>Fusobacteriati</taxon>
        <taxon>Fusobacteriota</taxon>
        <taxon>Fusobacteriia</taxon>
        <taxon>Fusobacteriales</taxon>
        <taxon>Fusobacteriaceae</taxon>
        <taxon>Ilyobacter</taxon>
    </lineage>
</organism>